<evidence type="ECO:0000313" key="7">
    <source>
        <dbReference type="EMBL" id="HAB1775880.1"/>
    </source>
</evidence>
<dbReference type="EMBL" id="DAAQZS010000007">
    <property type="protein sequence ID" value="HAE1474169.1"/>
    <property type="molecule type" value="Genomic_DNA"/>
</dbReference>
<evidence type="ECO:0000256" key="1">
    <source>
        <dbReference type="SAM" id="MobiDB-lite"/>
    </source>
</evidence>
<evidence type="ECO:0000313" key="27">
    <source>
        <dbReference type="EMBL" id="HAC6764255.1"/>
    </source>
</evidence>
<dbReference type="Proteomes" id="UP000230639">
    <property type="component" value="Chromosome"/>
</dbReference>
<dbReference type="EMBL" id="DAAGVL010000008">
    <property type="protein sequence ID" value="HAB4719540.1"/>
    <property type="molecule type" value="Genomic_DNA"/>
</dbReference>
<dbReference type="EMBL" id="DAAFXY010000018">
    <property type="protein sequence ID" value="HAB1978368.1"/>
    <property type="molecule type" value="Genomic_DNA"/>
</dbReference>
<dbReference type="EMBL" id="DAAGPC010000017">
    <property type="protein sequence ID" value="HAB3977989.1"/>
    <property type="molecule type" value="Genomic_DNA"/>
</dbReference>
<dbReference type="EMBL" id="AAIYJF010000006">
    <property type="protein sequence ID" value="ECJ4377627.1"/>
    <property type="molecule type" value="Genomic_DNA"/>
</dbReference>
<evidence type="ECO:0000313" key="22">
    <source>
        <dbReference type="EMBL" id="HAB4724722.1"/>
    </source>
</evidence>
<dbReference type="AlphaFoldDB" id="A0A2I5HQJ4"/>
<dbReference type="EMBL" id="DAAFWY010000006">
    <property type="protein sequence ID" value="HAB1846424.1"/>
    <property type="molecule type" value="Genomic_DNA"/>
</dbReference>
<dbReference type="Proteomes" id="UP000885362">
    <property type="component" value="Unassembled WGS sequence"/>
</dbReference>
<sequence length="68" mass="7378">MSAYGILLPGKENLSYSHFFRLDAGCLMANSVCDEYSLNTQNHSSRIKAASEPRERVTGELAANAEAA</sequence>
<evidence type="ECO:0000313" key="5">
    <source>
        <dbReference type="EMBL" id="EDD0499890.1"/>
    </source>
</evidence>
<dbReference type="EMBL" id="DAAGNY010000004">
    <property type="protein sequence ID" value="HAB3841431.1"/>
    <property type="molecule type" value="Genomic_DNA"/>
</dbReference>
<dbReference type="EMBL" id="DAAGTH010000014">
    <property type="protein sequence ID" value="HAB4465141.1"/>
    <property type="molecule type" value="Genomic_DNA"/>
</dbReference>
<dbReference type="EMBL" id="AAIXUH010000011">
    <property type="protein sequence ID" value="ECJ2914492.1"/>
    <property type="molecule type" value="Genomic_DNA"/>
</dbReference>
<dbReference type="EMBL" id="DAAFZM010000010">
    <property type="protein sequence ID" value="HAB2185045.1"/>
    <property type="molecule type" value="Genomic_DNA"/>
</dbReference>
<evidence type="ECO:0000313" key="8">
    <source>
        <dbReference type="EMBL" id="HAB1846424.1"/>
    </source>
</evidence>
<dbReference type="EMBL" id="DAAGQE010000014">
    <property type="protein sequence ID" value="HAB4100201.1"/>
    <property type="molecule type" value="Genomic_DNA"/>
</dbReference>
<feature type="region of interest" description="Disordered" evidence="1">
    <location>
        <begin position="47"/>
        <end position="68"/>
    </location>
</feature>
<dbReference type="EMBL" id="DAARAS010000020">
    <property type="protein sequence ID" value="HAE1648620.1"/>
    <property type="molecule type" value="Genomic_DNA"/>
</dbReference>
<reference evidence="4" key="3">
    <citation type="submission" date="2018-05" db="EMBL/GenBank/DDBJ databases">
        <authorList>
            <person name="Ashton P.M."/>
            <person name="Dallman T."/>
            <person name="Nair S."/>
            <person name="De Pinna E."/>
            <person name="Peters T."/>
            <person name="Grant K."/>
        </authorList>
    </citation>
    <scope>NUCLEOTIDE SEQUENCE [LARGE SCALE GENOMIC DNA]</scope>
    <source>
        <strain evidence="4">474878</strain>
        <strain evidence="3">481463</strain>
    </source>
</reference>
<evidence type="ECO:0000313" key="14">
    <source>
        <dbReference type="EMBL" id="HAB3923129.1"/>
    </source>
</evidence>
<dbReference type="EMBL" id="DAAMII010000005">
    <property type="protein sequence ID" value="HAC6764255.1"/>
    <property type="molecule type" value="Genomic_DNA"/>
</dbReference>
<feature type="compositionally biased region" description="Basic and acidic residues" evidence="1">
    <location>
        <begin position="49"/>
        <end position="58"/>
    </location>
</feature>
<evidence type="ECO:0000313" key="33">
    <source>
        <dbReference type="Proteomes" id="UP000230639"/>
    </source>
</evidence>
<dbReference type="EMBL" id="DAAQXJ010000020">
    <property type="protein sequence ID" value="HAE1264326.1"/>
    <property type="molecule type" value="Genomic_DNA"/>
</dbReference>
<gene>
    <name evidence="5" type="ORF">AH359_00630</name>
    <name evidence="6" type="ORF">B4V94_00320</name>
    <name evidence="2" type="ORF">CNQ75_02490</name>
    <name evidence="4" type="ORF">DLB95_10155</name>
    <name evidence="32" type="ORF">EL06_12395</name>
    <name evidence="3" type="ORF">FNI27_16225</name>
    <name evidence="27" type="ORF">G0D47_06085</name>
    <name evidence="28" type="ORF">G2916_07070</name>
    <name evidence="31" type="ORF">G2974_09400</name>
    <name evidence="30" type="ORF">G2997_09370</name>
    <name evidence="29" type="ORF">G3A00_09260</name>
    <name evidence="23" type="ORF">GB016_02365</name>
    <name evidence="9" type="ORF">GB034_09960</name>
    <name evidence="10" type="ORF">GB088_09505</name>
    <name evidence="25" type="ORF">GB236_03965</name>
    <name evidence="26" type="ORF">GB246_12290</name>
    <name evidence="12" type="ORF">GB337_08305</name>
    <name evidence="11" type="ORF">GB348_10390</name>
    <name evidence="24" type="ORF">GBS30_08540</name>
    <name evidence="14" type="ORF">GBV97_06840</name>
    <name evidence="13" type="ORF">GBW00_05340</name>
    <name evidence="15" type="ORF">GBX19_10395</name>
    <name evidence="7" type="ORF">GBY11_09960</name>
    <name evidence="17" type="ORF">GBY15_10915</name>
    <name evidence="16" type="ORF">GBY29_07445</name>
    <name evidence="18" type="ORF">GBY49_06100</name>
    <name evidence="19" type="ORF">GBZ04_10500</name>
    <name evidence="8" type="ORF">GBZ10_08030</name>
    <name evidence="20" type="ORF">GBZ12_06335</name>
    <name evidence="21" type="ORF">GBZ37_08740</name>
    <name evidence="22" type="ORF">GBZ41_13280</name>
</gene>
<accession>A0A2I5HQJ4</accession>
<evidence type="ECO:0000313" key="26">
    <source>
        <dbReference type="EMBL" id="HAB5841581.1"/>
    </source>
</evidence>
<dbReference type="EMBL" id="DAAGXW010000002">
    <property type="protein sequence ID" value="HAB5015447.1"/>
    <property type="molecule type" value="Genomic_DNA"/>
</dbReference>
<evidence type="ECO:0000313" key="18">
    <source>
        <dbReference type="EMBL" id="HAB4455974.1"/>
    </source>
</evidence>
<organism evidence="2 33">
    <name type="scientific">Salmonella diarizonae</name>
    <dbReference type="NCBI Taxonomy" id="59204"/>
    <lineage>
        <taxon>Bacteria</taxon>
        <taxon>Pseudomonadati</taxon>
        <taxon>Pseudomonadota</taxon>
        <taxon>Gammaproteobacteria</taxon>
        <taxon>Enterobacterales</taxon>
        <taxon>Enterobacteriaceae</taxon>
        <taxon>Salmonella</taxon>
    </lineage>
</organism>
<dbReference type="EMBL" id="DAAGBA010000019">
    <property type="protein sequence ID" value="HAB2325010.1"/>
    <property type="molecule type" value="Genomic_DNA"/>
</dbReference>
<dbReference type="EMBL" id="AAMIRF010000001">
    <property type="protein sequence ID" value="EDH7453942.1"/>
    <property type="molecule type" value="Genomic_DNA"/>
</dbReference>
<name>A0A2I5HQJ4_SALDZ</name>
<evidence type="ECO:0000313" key="24">
    <source>
        <dbReference type="EMBL" id="HAB5329732.1"/>
    </source>
</evidence>
<dbReference type="Proteomes" id="UP000839781">
    <property type="component" value="Unassembled WGS sequence"/>
</dbReference>
<dbReference type="EMBL" id="DAAHFA010000012">
    <property type="protein sequence ID" value="HAB5841581.1"/>
    <property type="molecule type" value="Genomic_DNA"/>
</dbReference>
<evidence type="ECO:0000313" key="16">
    <source>
        <dbReference type="EMBL" id="HAB4049652.1"/>
    </source>
</evidence>
<evidence type="ECO:0000313" key="23">
    <source>
        <dbReference type="EMBL" id="HAB5015447.1"/>
    </source>
</evidence>
<reference evidence="2 33" key="1">
    <citation type="submission" date="2017-09" db="EMBL/GenBank/DDBJ databases">
        <title>Complete genome of Salmonella enterica subsp. diarizonae isolated from stool of a patient with bacterial enteropathy.</title>
        <authorList>
            <person name="Zhou J."/>
            <person name="Chen Q."/>
            <person name="Guo L."/>
            <person name="Fan J."/>
        </authorList>
    </citation>
    <scope>NUCLEOTIDE SEQUENCE [LARGE SCALE GENOMIC DNA]</scope>
    <source>
        <strain evidence="2 33">HZS154</strain>
    </source>
</reference>
<evidence type="ECO:0000313" key="29">
    <source>
        <dbReference type="EMBL" id="HAE1474169.1"/>
    </source>
</evidence>
<evidence type="ECO:0000313" key="9">
    <source>
        <dbReference type="EMBL" id="HAB1978368.1"/>
    </source>
</evidence>
<evidence type="ECO:0000313" key="21">
    <source>
        <dbReference type="EMBL" id="HAB4719540.1"/>
    </source>
</evidence>
<dbReference type="EMBL" id="DAAGPR010000012">
    <property type="protein sequence ID" value="HAB4049652.1"/>
    <property type="molecule type" value="Genomic_DNA"/>
</dbReference>
<dbReference type="EMBL" id="AALSXK010000001">
    <property type="protein sequence ID" value="EDD0499890.1"/>
    <property type="molecule type" value="Genomic_DNA"/>
</dbReference>
<proteinExistence type="predicted"/>
<evidence type="ECO:0000313" key="17">
    <source>
        <dbReference type="EMBL" id="HAB4100201.1"/>
    </source>
</evidence>
<evidence type="ECO:0000313" key="6">
    <source>
        <dbReference type="EMBL" id="EDH7453942.1"/>
    </source>
</evidence>
<evidence type="ECO:0000313" key="10">
    <source>
        <dbReference type="EMBL" id="HAB1991413.1"/>
    </source>
</evidence>
<evidence type="ECO:0000313" key="4">
    <source>
        <dbReference type="EMBL" id="ECJ4377627.1"/>
    </source>
</evidence>
<protein>
    <submittedName>
        <fullName evidence="2">Uncharacterized protein</fullName>
    </submittedName>
</protein>
<dbReference type="EMBL" id="DAAGTE010000012">
    <property type="protein sequence ID" value="HAB4455974.1"/>
    <property type="molecule type" value="Genomic_DNA"/>
</dbReference>
<dbReference type="EMBL" id="DAAFYE010000013">
    <property type="protein sequence ID" value="HAB1991413.1"/>
    <property type="molecule type" value="Genomic_DNA"/>
</dbReference>
<reference evidence="32" key="5">
    <citation type="submission" date="2018-08" db="EMBL/GenBank/DDBJ databases">
        <authorList>
            <consortium name="GenomeTrakr network: Whole genome sequencing for foodborne pathogen traceback"/>
        </authorList>
    </citation>
    <scope>NUCLEOTIDE SEQUENCE [LARGE SCALE GENOMIC DNA]</scope>
    <source>
        <strain evidence="5">FDA00001986</strain>
        <strain evidence="32">FMA0132</strain>
    </source>
</reference>
<dbReference type="EMBL" id="DAAFWI010000011">
    <property type="protein sequence ID" value="HAB1775880.1"/>
    <property type="molecule type" value="Genomic_DNA"/>
</dbReference>
<reference evidence="7" key="2">
    <citation type="journal article" date="2018" name="Genome Biol.">
        <title>SKESA: strategic k-mer extension for scrupulous assemblies.</title>
        <authorList>
            <person name="Souvorov A."/>
            <person name="Agarwala R."/>
            <person name="Lipman D.J."/>
        </authorList>
    </citation>
    <scope>NUCLEOTIDE SEQUENCE</scope>
    <source>
        <strain evidence="27">11-1391</strain>
        <strain evidence="7">Salmonella enterica</strain>
    </source>
</reference>
<reference evidence="6" key="4">
    <citation type="submission" date="2018-07" db="EMBL/GenBank/DDBJ databases">
        <authorList>
            <consortium name="PulseNet: The National Subtyping Network for Foodborne Disease Surveillance"/>
            <person name="Tarr C.L."/>
            <person name="Trees E."/>
            <person name="Katz L.S."/>
            <person name="Carleton-Romer H.A."/>
            <person name="Stroika S."/>
            <person name="Kucerova Z."/>
            <person name="Roache K.F."/>
            <person name="Sabol A.L."/>
            <person name="Besser J."/>
            <person name="Gerner-Smidt P."/>
        </authorList>
    </citation>
    <scope>NUCLEOTIDE SEQUENCE</scope>
    <source>
        <strain evidence="6">PNUSAS008615</strain>
    </source>
</reference>
<evidence type="ECO:0000313" key="30">
    <source>
        <dbReference type="EMBL" id="HAE1594877.1"/>
    </source>
</evidence>
<dbReference type="EMBL" id="DAAGVM010000056">
    <property type="protein sequence ID" value="HAB4724722.1"/>
    <property type="molecule type" value="Genomic_DNA"/>
</dbReference>
<dbReference type="EMBL" id="RSHK01000010">
    <property type="protein sequence ID" value="MIE70217.1"/>
    <property type="molecule type" value="Genomic_DNA"/>
</dbReference>
<evidence type="ECO:0000313" key="19">
    <source>
        <dbReference type="EMBL" id="HAB4465141.1"/>
    </source>
</evidence>
<evidence type="ECO:0000313" key="2">
    <source>
        <dbReference type="EMBL" id="ATW57521.1"/>
    </source>
</evidence>
<evidence type="ECO:0000313" key="28">
    <source>
        <dbReference type="EMBL" id="HAE1264326.1"/>
    </source>
</evidence>
<evidence type="ECO:0000313" key="20">
    <source>
        <dbReference type="EMBL" id="HAB4673491.1"/>
    </source>
</evidence>
<evidence type="ECO:0000313" key="3">
    <source>
        <dbReference type="EMBL" id="ECJ2914492.1"/>
    </source>
</evidence>
<evidence type="ECO:0000313" key="31">
    <source>
        <dbReference type="EMBL" id="HAE1648620.1"/>
    </source>
</evidence>
<evidence type="ECO:0000313" key="13">
    <source>
        <dbReference type="EMBL" id="HAB3841431.1"/>
    </source>
</evidence>
<reference evidence="7" key="6">
    <citation type="submission" date="2019-10" db="EMBL/GenBank/DDBJ databases">
        <authorList>
            <consortium name="NCBI Pathogen Detection Project"/>
        </authorList>
    </citation>
    <scope>NUCLEOTIDE SEQUENCE</scope>
    <source>
        <strain evidence="27">11-1391</strain>
        <strain evidence="7">Salmonella enterica</strain>
    </source>
</reference>
<evidence type="ECO:0000313" key="32">
    <source>
        <dbReference type="EMBL" id="MIE70217.1"/>
    </source>
</evidence>
<dbReference type="EMBL" id="DAAHCF010000012">
    <property type="protein sequence ID" value="HAB5477133.1"/>
    <property type="molecule type" value="Genomic_DNA"/>
</dbReference>
<dbReference type="EMBL" id="DAAQZP010000018">
    <property type="protein sequence ID" value="HAE1594877.1"/>
    <property type="molecule type" value="Genomic_DNA"/>
</dbReference>
<evidence type="ECO:0000313" key="15">
    <source>
        <dbReference type="EMBL" id="HAB3977989.1"/>
    </source>
</evidence>
<dbReference type="EMBL" id="CP023345">
    <property type="protein sequence ID" value="ATW57521.1"/>
    <property type="molecule type" value="Genomic_DNA"/>
</dbReference>
<evidence type="ECO:0000313" key="11">
    <source>
        <dbReference type="EMBL" id="HAB2185045.1"/>
    </source>
</evidence>
<dbReference type="EMBL" id="DAAGVB010000011">
    <property type="protein sequence ID" value="HAB4673491.1"/>
    <property type="molecule type" value="Genomic_DNA"/>
</dbReference>
<evidence type="ECO:0000313" key="25">
    <source>
        <dbReference type="EMBL" id="HAB5477133.1"/>
    </source>
</evidence>
<dbReference type="EMBL" id="DAAHAQ010000046">
    <property type="protein sequence ID" value="HAB5329732.1"/>
    <property type="molecule type" value="Genomic_DNA"/>
</dbReference>
<dbReference type="EMBL" id="DAAGOS010000012">
    <property type="protein sequence ID" value="HAB3923129.1"/>
    <property type="molecule type" value="Genomic_DNA"/>
</dbReference>
<evidence type="ECO:0000313" key="12">
    <source>
        <dbReference type="EMBL" id="HAB2325010.1"/>
    </source>
</evidence>